<gene>
    <name evidence="2" type="ORF">BJX63DRAFT_255425</name>
</gene>
<feature type="compositionally biased region" description="Polar residues" evidence="1">
    <location>
        <begin position="1"/>
        <end position="28"/>
    </location>
</feature>
<name>A0ABR4I279_9EURO</name>
<feature type="region of interest" description="Disordered" evidence="1">
    <location>
        <begin position="1"/>
        <end position="133"/>
    </location>
</feature>
<proteinExistence type="predicted"/>
<feature type="region of interest" description="Disordered" evidence="1">
    <location>
        <begin position="151"/>
        <end position="244"/>
    </location>
</feature>
<reference evidence="2 3" key="1">
    <citation type="submission" date="2024-07" db="EMBL/GenBank/DDBJ databases">
        <title>Section-level genome sequencing and comparative genomics of Aspergillus sections Usti and Cavernicolus.</title>
        <authorList>
            <consortium name="Lawrence Berkeley National Laboratory"/>
            <person name="Nybo J.L."/>
            <person name="Vesth T.C."/>
            <person name="Theobald S."/>
            <person name="Frisvad J.C."/>
            <person name="Larsen T.O."/>
            <person name="Kjaerboelling I."/>
            <person name="Rothschild-Mancinelli K."/>
            <person name="Lyhne E.K."/>
            <person name="Kogle M.E."/>
            <person name="Barry K."/>
            <person name="Clum A."/>
            <person name="Na H."/>
            <person name="Ledsgaard L."/>
            <person name="Lin J."/>
            <person name="Lipzen A."/>
            <person name="Kuo A."/>
            <person name="Riley R."/>
            <person name="Mondo S."/>
            <person name="Labutti K."/>
            <person name="Haridas S."/>
            <person name="Pangalinan J."/>
            <person name="Salamov A.A."/>
            <person name="Simmons B.A."/>
            <person name="Magnuson J.K."/>
            <person name="Chen J."/>
            <person name="Drula E."/>
            <person name="Henrissat B."/>
            <person name="Wiebenga A."/>
            <person name="Lubbers R.J."/>
            <person name="Gomes A.C."/>
            <person name="Makela M.R."/>
            <person name="Stajich J."/>
            <person name="Grigoriev I.V."/>
            <person name="Mortensen U.H."/>
            <person name="De Vries R.P."/>
            <person name="Baker S.E."/>
            <person name="Andersen M.R."/>
        </authorList>
    </citation>
    <scope>NUCLEOTIDE SEQUENCE [LARGE SCALE GENOMIC DNA]</scope>
    <source>
        <strain evidence="2 3">CBS 588.65</strain>
    </source>
</reference>
<feature type="compositionally biased region" description="Basic and acidic residues" evidence="1">
    <location>
        <begin position="73"/>
        <end position="99"/>
    </location>
</feature>
<feature type="compositionally biased region" description="Low complexity" evidence="1">
    <location>
        <begin position="319"/>
        <end position="336"/>
    </location>
</feature>
<feature type="compositionally biased region" description="Low complexity" evidence="1">
    <location>
        <begin position="157"/>
        <end position="166"/>
    </location>
</feature>
<feature type="compositionally biased region" description="Basic and acidic residues" evidence="1">
    <location>
        <begin position="435"/>
        <end position="449"/>
    </location>
</feature>
<dbReference type="EMBL" id="JBFXLT010000005">
    <property type="protein sequence ID" value="KAL2821097.1"/>
    <property type="molecule type" value="Genomic_DNA"/>
</dbReference>
<feature type="compositionally biased region" description="Basic and acidic residues" evidence="1">
    <location>
        <begin position="463"/>
        <end position="474"/>
    </location>
</feature>
<feature type="compositionally biased region" description="Basic and acidic residues" evidence="1">
    <location>
        <begin position="225"/>
        <end position="244"/>
    </location>
</feature>
<dbReference type="Proteomes" id="UP001610334">
    <property type="component" value="Unassembled WGS sequence"/>
</dbReference>
<feature type="region of interest" description="Disordered" evidence="1">
    <location>
        <begin position="260"/>
        <end position="543"/>
    </location>
</feature>
<feature type="compositionally biased region" description="Polar residues" evidence="1">
    <location>
        <begin position="35"/>
        <end position="44"/>
    </location>
</feature>
<keyword evidence="3" id="KW-1185">Reference proteome</keyword>
<feature type="compositionally biased region" description="Polar residues" evidence="1">
    <location>
        <begin position="357"/>
        <end position="387"/>
    </location>
</feature>
<evidence type="ECO:0000313" key="2">
    <source>
        <dbReference type="EMBL" id="KAL2821097.1"/>
    </source>
</evidence>
<feature type="compositionally biased region" description="Basic and acidic residues" evidence="1">
    <location>
        <begin position="51"/>
        <end position="62"/>
    </location>
</feature>
<evidence type="ECO:0000256" key="1">
    <source>
        <dbReference type="SAM" id="MobiDB-lite"/>
    </source>
</evidence>
<accession>A0ABR4I279</accession>
<organism evidence="2 3">
    <name type="scientific">Aspergillus granulosus</name>
    <dbReference type="NCBI Taxonomy" id="176169"/>
    <lineage>
        <taxon>Eukaryota</taxon>
        <taxon>Fungi</taxon>
        <taxon>Dikarya</taxon>
        <taxon>Ascomycota</taxon>
        <taxon>Pezizomycotina</taxon>
        <taxon>Eurotiomycetes</taxon>
        <taxon>Eurotiomycetidae</taxon>
        <taxon>Eurotiales</taxon>
        <taxon>Aspergillaceae</taxon>
        <taxon>Aspergillus</taxon>
        <taxon>Aspergillus subgen. Nidulantes</taxon>
    </lineage>
</organism>
<protein>
    <recommendedName>
        <fullName evidence="4">TeaA receptor TeaR</fullName>
    </recommendedName>
</protein>
<evidence type="ECO:0000313" key="3">
    <source>
        <dbReference type="Proteomes" id="UP001610334"/>
    </source>
</evidence>
<evidence type="ECO:0008006" key="4">
    <source>
        <dbReference type="Google" id="ProtNLM"/>
    </source>
</evidence>
<sequence length="551" mass="60552">MAGTATATYSADVWTSASSVDASQQQWEFSVPVNHDSSNNTISRQRSKSRTSRDAKSRDRGSKGSRSFSMSRHAYDRSHYTPRGRPDASLSREEIETKGAQDGGNPPSTNGTVKKGDMTDGVGNQFDELNDENWIHRDKLARIESEELQQAAILFQRRPGTGSTRAGRGRSRDQQKGSISGTTATTPAPTEVLEPWPDLQEDQQTEQRRQGQETRNLSPAPNPGRGDDVSDEERQHWDLRRPEEIAADLEFSASYMYRNPGLRKSSSRIPIPTASPAPLSPDQIDREFFMPRSRAPTNEEEESPSIAMPRRASEPLTVDSASTSSPPSDSRPGSRGIQLSQYAAAKKNPAKPNPTNRKTSAPISKKTTTPRNRTPSSNSSQRPTTRSGEVRPPTAVNRPEGDPPWLATMYKPDPRLPPDQQILPTHARRMQQEQWVKEGKTPTTYDREFAPLAIASDPPPVQEKVEKETEKPQEPEPLPPKPEGLGLHPLPKSPEPGTRPGTSTGYSPMPKLQETPPLGLSPRFQTSVTAQGPPPAADDKVNKGCGCCIVM</sequence>
<comment type="caution">
    <text evidence="2">The sequence shown here is derived from an EMBL/GenBank/DDBJ whole genome shotgun (WGS) entry which is preliminary data.</text>
</comment>
<feature type="compositionally biased region" description="Polar residues" evidence="1">
    <location>
        <begin position="176"/>
        <end position="188"/>
    </location>
</feature>